<evidence type="ECO:0000256" key="6">
    <source>
        <dbReference type="ARBA" id="ARBA00023136"/>
    </source>
</evidence>
<dbReference type="Pfam" id="PF00209">
    <property type="entry name" value="SNF"/>
    <property type="match status" value="1"/>
</dbReference>
<evidence type="ECO:0000256" key="1">
    <source>
        <dbReference type="ARBA" id="ARBA00004141"/>
    </source>
</evidence>
<evidence type="ECO:0000256" key="8">
    <source>
        <dbReference type="SAM" id="MobiDB-lite"/>
    </source>
</evidence>
<feature type="region of interest" description="Disordered" evidence="8">
    <location>
        <begin position="1"/>
        <end position="20"/>
    </location>
</feature>
<evidence type="ECO:0000256" key="2">
    <source>
        <dbReference type="ARBA" id="ARBA00006459"/>
    </source>
</evidence>
<evidence type="ECO:0000256" key="9">
    <source>
        <dbReference type="SAM" id="Phobius"/>
    </source>
</evidence>
<comment type="similarity">
    <text evidence="2">Belongs to the sodium:neurotransmitter symporter (SNF) (TC 2.A.22) family.</text>
</comment>
<feature type="transmembrane region" description="Helical" evidence="9">
    <location>
        <begin position="158"/>
        <end position="191"/>
    </location>
</feature>
<comment type="subcellular location">
    <subcellularLocation>
        <location evidence="1">Membrane</location>
        <topology evidence="1">Multi-pass membrane protein</topology>
    </subcellularLocation>
</comment>
<evidence type="ECO:0000313" key="11">
    <source>
        <dbReference type="Proteomes" id="UP001164746"/>
    </source>
</evidence>
<evidence type="ECO:0000256" key="3">
    <source>
        <dbReference type="ARBA" id="ARBA00022448"/>
    </source>
</evidence>
<keyword evidence="7" id="KW-0325">Glycoprotein</keyword>
<dbReference type="SUPFAM" id="SSF161070">
    <property type="entry name" value="SNF-like"/>
    <property type="match status" value="1"/>
</dbReference>
<accession>A0ABY7DYI5</accession>
<evidence type="ECO:0000256" key="4">
    <source>
        <dbReference type="ARBA" id="ARBA00022692"/>
    </source>
</evidence>
<keyword evidence="3" id="KW-0813">Transport</keyword>
<keyword evidence="11" id="KW-1185">Reference proteome</keyword>
<keyword evidence="4 9" id="KW-0812">Transmembrane</keyword>
<feature type="transmembrane region" description="Helical" evidence="9">
    <location>
        <begin position="257"/>
        <end position="279"/>
    </location>
</feature>
<feature type="compositionally biased region" description="Basic and acidic residues" evidence="8">
    <location>
        <begin position="8"/>
        <end position="20"/>
    </location>
</feature>
<keyword evidence="5 9" id="KW-1133">Transmembrane helix</keyword>
<feature type="transmembrane region" description="Helical" evidence="9">
    <location>
        <begin position="203"/>
        <end position="222"/>
    </location>
</feature>
<evidence type="ECO:0000256" key="5">
    <source>
        <dbReference type="ARBA" id="ARBA00022989"/>
    </source>
</evidence>
<name>A0ABY7DYI5_MYAAR</name>
<evidence type="ECO:0000256" key="7">
    <source>
        <dbReference type="ARBA" id="ARBA00023180"/>
    </source>
</evidence>
<gene>
    <name evidence="10" type="ORF">MAR_007909</name>
</gene>
<feature type="transmembrane region" description="Helical" evidence="9">
    <location>
        <begin position="48"/>
        <end position="67"/>
    </location>
</feature>
<evidence type="ECO:0000313" key="10">
    <source>
        <dbReference type="EMBL" id="WAR01351.1"/>
    </source>
</evidence>
<reference evidence="10" key="1">
    <citation type="submission" date="2022-11" db="EMBL/GenBank/DDBJ databases">
        <title>Centuries of genome instability and evolution in soft-shell clam transmissible cancer (bioRxiv).</title>
        <authorList>
            <person name="Hart S.F.M."/>
            <person name="Yonemitsu M.A."/>
            <person name="Giersch R.M."/>
            <person name="Beal B.F."/>
            <person name="Arriagada G."/>
            <person name="Davis B.W."/>
            <person name="Ostrander E.A."/>
            <person name="Goff S.P."/>
            <person name="Metzger M.J."/>
        </authorList>
    </citation>
    <scope>NUCLEOTIDE SEQUENCE</scope>
    <source>
        <strain evidence="10">MELC-2E11</strain>
        <tissue evidence="10">Siphon/mantle</tissue>
    </source>
</reference>
<sequence length="362" mass="41612">MDNFGNIKQEEMKKQIKSSDMEKPVEIEAMLGHAEDEYNSGTTPRSRMLFSSTCSTYMTLLGFSIGMSDFWRFPFLAYRNGGVLCGFPLYFLEYSVSKFSGRGPYRIWDICPIYYVLELSSGMSDFSHIQWRHVGTLVIIRVVIFCGLIKSIKSIEKVIYVTATVPFFLTVAIFIRSLMLPGAANGLIHFIYPDFEKIMQPRVWIEATLMTFYTLGFGWGGNMLLERLSSYPCLVPMDMLMQVLGDLFPKLRRIPTLIVVGLVFFMFSLPTCTGAGAYIFLWMDWYNGAWIGPIVAFVELKLQQALSPLSIWGPCEGEFEKEYKMKQSKFKNRNIFDLFVYNLFGRVREQKVDANIYKNGLI</sequence>
<protein>
    <submittedName>
        <fullName evidence="10">S6A15-like protein</fullName>
    </submittedName>
</protein>
<proteinExistence type="inferred from homology"/>
<dbReference type="PROSITE" id="PS50267">
    <property type="entry name" value="NA_NEUROTRAN_SYMP_3"/>
    <property type="match status" value="1"/>
</dbReference>
<organism evidence="10 11">
    <name type="scientific">Mya arenaria</name>
    <name type="common">Soft-shell clam</name>
    <dbReference type="NCBI Taxonomy" id="6604"/>
    <lineage>
        <taxon>Eukaryota</taxon>
        <taxon>Metazoa</taxon>
        <taxon>Spiralia</taxon>
        <taxon>Lophotrochozoa</taxon>
        <taxon>Mollusca</taxon>
        <taxon>Bivalvia</taxon>
        <taxon>Autobranchia</taxon>
        <taxon>Heteroconchia</taxon>
        <taxon>Euheterodonta</taxon>
        <taxon>Imparidentia</taxon>
        <taxon>Neoheterodontei</taxon>
        <taxon>Myida</taxon>
        <taxon>Myoidea</taxon>
        <taxon>Myidae</taxon>
        <taxon>Mya</taxon>
    </lineage>
</organism>
<dbReference type="PANTHER" id="PTHR11616:SF321">
    <property type="entry name" value="SODIUM-DEPENDENT NUTRIENT AMINO ACID TRANSPORTER 1-RELATED"/>
    <property type="match status" value="1"/>
</dbReference>
<keyword evidence="6 9" id="KW-0472">Membrane</keyword>
<dbReference type="InterPro" id="IPR037272">
    <property type="entry name" value="SNS_sf"/>
</dbReference>
<dbReference type="InterPro" id="IPR000175">
    <property type="entry name" value="Na/ntran_symport"/>
</dbReference>
<dbReference type="Proteomes" id="UP001164746">
    <property type="component" value="Chromosome 4"/>
</dbReference>
<dbReference type="PANTHER" id="PTHR11616">
    <property type="entry name" value="SODIUM/CHLORIDE DEPENDENT TRANSPORTER"/>
    <property type="match status" value="1"/>
</dbReference>
<feature type="transmembrane region" description="Helical" evidence="9">
    <location>
        <begin position="134"/>
        <end position="152"/>
    </location>
</feature>
<dbReference type="EMBL" id="CP111015">
    <property type="protein sequence ID" value="WAR01351.1"/>
    <property type="molecule type" value="Genomic_DNA"/>
</dbReference>